<evidence type="ECO:0008006" key="3">
    <source>
        <dbReference type="Google" id="ProtNLM"/>
    </source>
</evidence>
<dbReference type="OrthoDB" id="1675670at2"/>
<protein>
    <recommendedName>
        <fullName evidence="3">DUF3231 family protein</fullName>
    </recommendedName>
</protein>
<evidence type="ECO:0000313" key="1">
    <source>
        <dbReference type="EMBL" id="GAE29318.1"/>
    </source>
</evidence>
<name>W4QCB1_9BACI</name>
<dbReference type="RefSeq" id="WP_035340782.1">
    <property type="nucleotide sequence ID" value="NZ_BAUU01000004.1"/>
</dbReference>
<dbReference type="Gene3D" id="1.20.1260.10">
    <property type="match status" value="2"/>
</dbReference>
<accession>W4QCB1</accession>
<keyword evidence="2" id="KW-1185">Reference proteome</keyword>
<dbReference type="Proteomes" id="UP000018895">
    <property type="component" value="Unassembled WGS sequence"/>
</dbReference>
<dbReference type="InterPro" id="IPR021617">
    <property type="entry name" value="DUF3231"/>
</dbReference>
<organism evidence="1 2">
    <name type="scientific">Halalkalibacter hemicellulosilyticusJCM 9152</name>
    <dbReference type="NCBI Taxonomy" id="1236971"/>
    <lineage>
        <taxon>Bacteria</taxon>
        <taxon>Bacillati</taxon>
        <taxon>Bacillota</taxon>
        <taxon>Bacilli</taxon>
        <taxon>Bacillales</taxon>
        <taxon>Bacillaceae</taxon>
        <taxon>Halalkalibacter</taxon>
    </lineage>
</organism>
<reference evidence="1" key="1">
    <citation type="journal article" date="2014" name="Genome Announc.">
        <title>Draft Genome Sequences of Three Alkaliphilic Bacillus Strains, Bacillus wakoensis JCM 9140T, Bacillus akibai JCM 9157T, and Bacillus hemicellulosilyticus JCM 9152T.</title>
        <authorList>
            <person name="Yuki M."/>
            <person name="Oshima K."/>
            <person name="Suda W."/>
            <person name="Oshida Y."/>
            <person name="Kitamura K."/>
            <person name="Iida T."/>
            <person name="Hattori M."/>
            <person name="Ohkuma M."/>
        </authorList>
    </citation>
    <scope>NUCLEOTIDE SEQUENCE [LARGE SCALE GENOMIC DNA]</scope>
    <source>
        <strain evidence="1">JCM 9152</strain>
    </source>
</reference>
<comment type="caution">
    <text evidence="1">The sequence shown here is derived from an EMBL/GenBank/DDBJ whole genome shotgun (WGS) entry which is preliminary data.</text>
</comment>
<dbReference type="EMBL" id="BAUU01000004">
    <property type="protein sequence ID" value="GAE29318.1"/>
    <property type="molecule type" value="Genomic_DNA"/>
</dbReference>
<dbReference type="AlphaFoldDB" id="W4QCB1"/>
<dbReference type="Pfam" id="PF11553">
    <property type="entry name" value="DUF3231"/>
    <property type="match status" value="2"/>
</dbReference>
<dbReference type="STRING" id="1236971.JCM9152_668"/>
<dbReference type="InterPro" id="IPR012347">
    <property type="entry name" value="Ferritin-like"/>
</dbReference>
<sequence>MKQGKQIRLTSAEISQLWSQYMSDSASVCMLTYFLEKVEDAEIKPVIAYSLKLSQSHVQKITKILTEEKNKVPHGFKIEEDVDVTAPRLYSDTYVLNYINQMARIGLTTYAASLSSTVRADITDYYIECISETMRLFKMSKDLLLSKGLYIRSPYLQNLEEISFVKKQGFLWDIFNDKRPLVAAEITNLFANLQRNALGVATLTGFSQVAQDQDVTLFIRRGIEIGKKHAKLFGEKLEESNLPVPTTWSSEITNSTAHTFSDKMMMFYTSSLISLSIGYYGTSTSQSPRVDIGVMYNRLSLEIQLYSEDGANIMIKNKWLEQPPIAPDRNDIAKNK</sequence>
<gene>
    <name evidence="1" type="ORF">JCM9152_668</name>
</gene>
<proteinExistence type="predicted"/>
<evidence type="ECO:0000313" key="2">
    <source>
        <dbReference type="Proteomes" id="UP000018895"/>
    </source>
</evidence>